<dbReference type="GO" id="GO:0030036">
    <property type="term" value="P:actin cytoskeleton organization"/>
    <property type="evidence" value="ECO:0007669"/>
    <property type="project" value="TreeGrafter"/>
</dbReference>
<feature type="compositionally biased region" description="Pro residues" evidence="12">
    <location>
        <begin position="88"/>
        <end position="103"/>
    </location>
</feature>
<evidence type="ECO:0000256" key="3">
    <source>
        <dbReference type="ARBA" id="ARBA00022723"/>
    </source>
</evidence>
<dbReference type="Gene3D" id="2.10.110.10">
    <property type="entry name" value="Cysteine Rich Protein"/>
    <property type="match status" value="2"/>
</dbReference>
<dbReference type="InterPro" id="IPR001781">
    <property type="entry name" value="Znf_LIM"/>
</dbReference>
<feature type="domain" description="LIM zinc-binding" evidence="13">
    <location>
        <begin position="8"/>
        <end position="69"/>
    </location>
</feature>
<dbReference type="Pfam" id="PF00412">
    <property type="entry name" value="LIM"/>
    <property type="match status" value="2"/>
</dbReference>
<comment type="function">
    <text evidence="9">Seems to have a role in zinc absorption and may function as an intracellular zinc transport protein.</text>
</comment>
<organism evidence="14 15">
    <name type="scientific">Macrolepiota fuliginosa MF-IS2</name>
    <dbReference type="NCBI Taxonomy" id="1400762"/>
    <lineage>
        <taxon>Eukaryota</taxon>
        <taxon>Fungi</taxon>
        <taxon>Dikarya</taxon>
        <taxon>Basidiomycota</taxon>
        <taxon>Agaricomycotina</taxon>
        <taxon>Agaricomycetes</taxon>
        <taxon>Agaricomycetidae</taxon>
        <taxon>Agaricales</taxon>
        <taxon>Agaricineae</taxon>
        <taxon>Agaricaceae</taxon>
        <taxon>Macrolepiota</taxon>
    </lineage>
</organism>
<keyword evidence="4" id="KW-0677">Repeat</keyword>
<dbReference type="PROSITE" id="PS50023">
    <property type="entry name" value="LIM_DOMAIN_2"/>
    <property type="match status" value="2"/>
</dbReference>
<evidence type="ECO:0000256" key="10">
    <source>
        <dbReference type="ARBA" id="ARBA00072537"/>
    </source>
</evidence>
<evidence type="ECO:0000256" key="4">
    <source>
        <dbReference type="ARBA" id="ARBA00022737"/>
    </source>
</evidence>
<keyword evidence="7 11" id="KW-0440">LIM domain</keyword>
<keyword evidence="6" id="KW-0007">Acetylation</keyword>
<evidence type="ECO:0000313" key="14">
    <source>
        <dbReference type="EMBL" id="KAF9451320.1"/>
    </source>
</evidence>
<dbReference type="FunFam" id="2.10.110.10:FF:000054">
    <property type="entry name" value="Cysteine-rich protein 1"/>
    <property type="match status" value="1"/>
</dbReference>
<comment type="caution">
    <text evidence="14">The sequence shown here is derived from an EMBL/GenBank/DDBJ whole genome shotgun (WGS) entry which is preliminary data.</text>
</comment>
<keyword evidence="8" id="KW-0539">Nucleus</keyword>
<dbReference type="GO" id="GO:0030695">
    <property type="term" value="F:GTPase regulator activity"/>
    <property type="evidence" value="ECO:0007669"/>
    <property type="project" value="UniProtKB-ARBA"/>
</dbReference>
<feature type="compositionally biased region" description="Polar residues" evidence="12">
    <location>
        <begin position="126"/>
        <end position="141"/>
    </location>
</feature>
<evidence type="ECO:0000256" key="2">
    <source>
        <dbReference type="ARBA" id="ARBA00022481"/>
    </source>
</evidence>
<dbReference type="PANTHER" id="PTHR24215">
    <property type="entry name" value="RHO-GTPASE-ACTIVATING PROTEIN LRG1"/>
    <property type="match status" value="1"/>
</dbReference>
<dbReference type="GO" id="GO:0046872">
    <property type="term" value="F:metal ion binding"/>
    <property type="evidence" value="ECO:0007669"/>
    <property type="project" value="UniProtKB-KW"/>
</dbReference>
<dbReference type="SUPFAM" id="SSF57716">
    <property type="entry name" value="Glucocorticoid receptor-like (DNA-binding domain)"/>
    <property type="match status" value="4"/>
</dbReference>
<evidence type="ECO:0000256" key="1">
    <source>
        <dbReference type="ARBA" id="ARBA00004123"/>
    </source>
</evidence>
<accession>A0A9P5XIG0</accession>
<reference evidence="14" key="1">
    <citation type="submission" date="2020-11" db="EMBL/GenBank/DDBJ databases">
        <authorList>
            <consortium name="DOE Joint Genome Institute"/>
            <person name="Ahrendt S."/>
            <person name="Riley R."/>
            <person name="Andreopoulos W."/>
            <person name="Labutti K."/>
            <person name="Pangilinan J."/>
            <person name="Ruiz-Duenas F.J."/>
            <person name="Barrasa J.M."/>
            <person name="Sanchez-Garcia M."/>
            <person name="Camarero S."/>
            <person name="Miyauchi S."/>
            <person name="Serrano A."/>
            <person name="Linde D."/>
            <person name="Babiker R."/>
            <person name="Drula E."/>
            <person name="Ayuso-Fernandez I."/>
            <person name="Pacheco R."/>
            <person name="Padilla G."/>
            <person name="Ferreira P."/>
            <person name="Barriuso J."/>
            <person name="Kellner H."/>
            <person name="Castanera R."/>
            <person name="Alfaro M."/>
            <person name="Ramirez L."/>
            <person name="Pisabarro A.G."/>
            <person name="Kuo A."/>
            <person name="Tritt A."/>
            <person name="Lipzen A."/>
            <person name="He G."/>
            <person name="Yan M."/>
            <person name="Ng V."/>
            <person name="Cullen D."/>
            <person name="Martin F."/>
            <person name="Rosso M.-N."/>
            <person name="Henrissat B."/>
            <person name="Hibbett D."/>
            <person name="Martinez A.T."/>
            <person name="Grigoriev I.V."/>
        </authorList>
    </citation>
    <scope>NUCLEOTIDE SEQUENCE</scope>
    <source>
        <strain evidence="14">MF-IS2</strain>
    </source>
</reference>
<evidence type="ECO:0000256" key="9">
    <source>
        <dbReference type="ARBA" id="ARBA00055254"/>
    </source>
</evidence>
<sequence>MHPFGGTQICPRCSKAVYAAEQVMGPGRKLYHKPCLSCMMCKKRLDSYTLLEHDQEPYCKSCYSKNFSTRDLRQANLPVREASVSPTPASPPTTSAPPLPPRVTSPIRRPNTGNLSSLPRLKPTHSLASPTSSTLPQSIHQPLSAVAETEPSNVDGEHDPVSGAEESTVAPTDSSPSPALNRPAPPLPERPPHRPSSSVSSLSSVTSSTSDSKRFANPPFSTTFGRDNNTTSAALSLLEKEGINPLVQSTTGTRYGAALGGKVTINMTGMTTSGSPRKWGTETPTCPKCSQRVYFAEQVKAVGKTWHKNCLRCRECNTLLDSSRLRDHDDVPFCVRCYGKLHGPQGSGYALLGKAGS</sequence>
<dbReference type="PROSITE" id="PS00478">
    <property type="entry name" value="LIM_DOMAIN_1"/>
    <property type="match status" value="2"/>
</dbReference>
<dbReference type="AlphaFoldDB" id="A0A9P5XIG0"/>
<gene>
    <name evidence="14" type="ORF">P691DRAFT_808068</name>
</gene>
<evidence type="ECO:0000313" key="15">
    <source>
        <dbReference type="Proteomes" id="UP000807342"/>
    </source>
</evidence>
<dbReference type="GO" id="GO:0005737">
    <property type="term" value="C:cytoplasm"/>
    <property type="evidence" value="ECO:0007669"/>
    <property type="project" value="TreeGrafter"/>
</dbReference>
<feature type="compositionally biased region" description="Low complexity" evidence="12">
    <location>
        <begin position="195"/>
        <end position="210"/>
    </location>
</feature>
<feature type="compositionally biased region" description="Polar residues" evidence="12">
    <location>
        <begin position="219"/>
        <end position="228"/>
    </location>
</feature>
<feature type="region of interest" description="Disordered" evidence="12">
    <location>
        <begin position="80"/>
        <end position="228"/>
    </location>
</feature>
<keyword evidence="15" id="KW-1185">Reference proteome</keyword>
<evidence type="ECO:0000256" key="8">
    <source>
        <dbReference type="ARBA" id="ARBA00023242"/>
    </source>
</evidence>
<evidence type="ECO:0000256" key="5">
    <source>
        <dbReference type="ARBA" id="ARBA00022833"/>
    </source>
</evidence>
<dbReference type="FunFam" id="2.10.110.10:FF:000001">
    <property type="entry name" value="Cysteine and glycine-rich protein 1"/>
    <property type="match status" value="1"/>
</dbReference>
<evidence type="ECO:0000256" key="6">
    <source>
        <dbReference type="ARBA" id="ARBA00022990"/>
    </source>
</evidence>
<evidence type="ECO:0000256" key="12">
    <source>
        <dbReference type="SAM" id="MobiDB-lite"/>
    </source>
</evidence>
<evidence type="ECO:0000256" key="11">
    <source>
        <dbReference type="PROSITE-ProRule" id="PRU00125"/>
    </source>
</evidence>
<dbReference type="CDD" id="cd09326">
    <property type="entry name" value="LIM_CRP_like"/>
    <property type="match status" value="2"/>
</dbReference>
<comment type="subcellular location">
    <subcellularLocation>
        <location evidence="1">Nucleus</location>
    </subcellularLocation>
</comment>
<protein>
    <recommendedName>
        <fullName evidence="10">Cysteine-rich protein 1</fullName>
    </recommendedName>
</protein>
<dbReference type="Proteomes" id="UP000807342">
    <property type="component" value="Unassembled WGS sequence"/>
</dbReference>
<dbReference type="SMART" id="SM00132">
    <property type="entry name" value="LIM"/>
    <property type="match status" value="2"/>
</dbReference>
<evidence type="ECO:0000259" key="13">
    <source>
        <dbReference type="PROSITE" id="PS50023"/>
    </source>
</evidence>
<dbReference type="GO" id="GO:0005634">
    <property type="term" value="C:nucleus"/>
    <property type="evidence" value="ECO:0007669"/>
    <property type="project" value="UniProtKB-SubCell"/>
</dbReference>
<name>A0A9P5XIG0_9AGAR</name>
<keyword evidence="5 11" id="KW-0862">Zinc</keyword>
<keyword evidence="2" id="KW-0488">Methylation</keyword>
<feature type="domain" description="LIM zinc-binding" evidence="13">
    <location>
        <begin position="284"/>
        <end position="344"/>
    </location>
</feature>
<proteinExistence type="predicted"/>
<evidence type="ECO:0000256" key="7">
    <source>
        <dbReference type="ARBA" id="ARBA00023038"/>
    </source>
</evidence>
<dbReference type="OrthoDB" id="8062037at2759"/>
<dbReference type="PANTHER" id="PTHR24215:SF35">
    <property type="entry name" value="MUSCLE LIM PROTEIN MLP84B"/>
    <property type="match status" value="1"/>
</dbReference>
<keyword evidence="3 11" id="KW-0479">Metal-binding</keyword>
<dbReference type="EMBL" id="MU151087">
    <property type="protein sequence ID" value="KAF9451320.1"/>
    <property type="molecule type" value="Genomic_DNA"/>
</dbReference>